<dbReference type="Proteomes" id="UP000499080">
    <property type="component" value="Unassembled WGS sequence"/>
</dbReference>
<name>A0A4Y2BQI4_ARAVE</name>
<gene>
    <name evidence="2" type="ORF">AVEN_153655_1</name>
</gene>
<keyword evidence="3" id="KW-1185">Reference proteome</keyword>
<sequence>MHRICEVELEGPQWPSGKVLVSGPEGFRPQTRLHRRSAVPVASDVVTKYPPAGVVVRKFGEGVPAQVPSSSSDRGSKLRGPDQNSPRVASKRDVSIIKLNSAELDVSKPIA</sequence>
<dbReference type="AlphaFoldDB" id="A0A4Y2BQI4"/>
<feature type="region of interest" description="Disordered" evidence="1">
    <location>
        <begin position="60"/>
        <end position="92"/>
    </location>
</feature>
<evidence type="ECO:0000313" key="3">
    <source>
        <dbReference type="Proteomes" id="UP000499080"/>
    </source>
</evidence>
<organism evidence="2 3">
    <name type="scientific">Araneus ventricosus</name>
    <name type="common">Orbweaver spider</name>
    <name type="synonym">Epeira ventricosa</name>
    <dbReference type="NCBI Taxonomy" id="182803"/>
    <lineage>
        <taxon>Eukaryota</taxon>
        <taxon>Metazoa</taxon>
        <taxon>Ecdysozoa</taxon>
        <taxon>Arthropoda</taxon>
        <taxon>Chelicerata</taxon>
        <taxon>Arachnida</taxon>
        <taxon>Araneae</taxon>
        <taxon>Araneomorphae</taxon>
        <taxon>Entelegynae</taxon>
        <taxon>Araneoidea</taxon>
        <taxon>Araneidae</taxon>
        <taxon>Araneus</taxon>
    </lineage>
</organism>
<accession>A0A4Y2BQI4</accession>
<comment type="caution">
    <text evidence="2">The sequence shown here is derived from an EMBL/GenBank/DDBJ whole genome shotgun (WGS) entry which is preliminary data.</text>
</comment>
<evidence type="ECO:0000313" key="2">
    <source>
        <dbReference type="EMBL" id="GBL93899.1"/>
    </source>
</evidence>
<evidence type="ECO:0000256" key="1">
    <source>
        <dbReference type="SAM" id="MobiDB-lite"/>
    </source>
</evidence>
<dbReference type="EMBL" id="BGPR01000097">
    <property type="protein sequence ID" value="GBL93899.1"/>
    <property type="molecule type" value="Genomic_DNA"/>
</dbReference>
<proteinExistence type="predicted"/>
<reference evidence="2 3" key="1">
    <citation type="journal article" date="2019" name="Sci. Rep.">
        <title>Orb-weaving spider Araneus ventricosus genome elucidates the spidroin gene catalogue.</title>
        <authorList>
            <person name="Kono N."/>
            <person name="Nakamura H."/>
            <person name="Ohtoshi R."/>
            <person name="Moran D.A.P."/>
            <person name="Shinohara A."/>
            <person name="Yoshida Y."/>
            <person name="Fujiwara M."/>
            <person name="Mori M."/>
            <person name="Tomita M."/>
            <person name="Arakawa K."/>
        </authorList>
    </citation>
    <scope>NUCLEOTIDE SEQUENCE [LARGE SCALE GENOMIC DNA]</scope>
</reference>
<protein>
    <submittedName>
        <fullName evidence="2">Uncharacterized protein</fullName>
    </submittedName>
</protein>